<sequence>MEDFLCQQELEPHPADPPGYSGLSHAVHHITGGYQQFEELDDKEAANIMQALCFRILESHVGVFFQAGSLVGDRWYILKELSVGGFFYRDVRIVYDKDDPQRKRRIMKIMPSEATWSGYSARELWIAYHLRGCANIIQ</sequence>
<dbReference type="EMBL" id="ML978286">
    <property type="protein sequence ID" value="KAF2024744.1"/>
    <property type="molecule type" value="Genomic_DNA"/>
</dbReference>
<dbReference type="AlphaFoldDB" id="A0A9P4GZX9"/>
<reference evidence="1" key="1">
    <citation type="journal article" date="2020" name="Stud. Mycol.">
        <title>101 Dothideomycetes genomes: a test case for predicting lifestyles and emergence of pathogens.</title>
        <authorList>
            <person name="Haridas S."/>
            <person name="Albert R."/>
            <person name="Binder M."/>
            <person name="Bloem J."/>
            <person name="Labutti K."/>
            <person name="Salamov A."/>
            <person name="Andreopoulos B."/>
            <person name="Baker S."/>
            <person name="Barry K."/>
            <person name="Bills G."/>
            <person name="Bluhm B."/>
            <person name="Cannon C."/>
            <person name="Castanera R."/>
            <person name="Culley D."/>
            <person name="Daum C."/>
            <person name="Ezra D."/>
            <person name="Gonzalez J."/>
            <person name="Henrissat B."/>
            <person name="Kuo A."/>
            <person name="Liang C."/>
            <person name="Lipzen A."/>
            <person name="Lutzoni F."/>
            <person name="Magnuson J."/>
            <person name="Mondo S."/>
            <person name="Nolan M."/>
            <person name="Ohm R."/>
            <person name="Pangilinan J."/>
            <person name="Park H.-J."/>
            <person name="Ramirez L."/>
            <person name="Alfaro M."/>
            <person name="Sun H."/>
            <person name="Tritt A."/>
            <person name="Yoshinaga Y."/>
            <person name="Zwiers L.-H."/>
            <person name="Turgeon B."/>
            <person name="Goodwin S."/>
            <person name="Spatafora J."/>
            <person name="Crous P."/>
            <person name="Grigoriev I."/>
        </authorList>
    </citation>
    <scope>NUCLEOTIDE SEQUENCE</scope>
    <source>
        <strain evidence="1">CBS 110217</strain>
    </source>
</reference>
<gene>
    <name evidence="1" type="ORF">EK21DRAFT_117516</name>
</gene>
<accession>A0A9P4GZX9</accession>
<comment type="caution">
    <text evidence="1">The sequence shown here is derived from an EMBL/GenBank/DDBJ whole genome shotgun (WGS) entry which is preliminary data.</text>
</comment>
<protein>
    <submittedName>
        <fullName evidence="1">Uncharacterized protein</fullName>
    </submittedName>
</protein>
<dbReference type="Proteomes" id="UP000799777">
    <property type="component" value="Unassembled WGS sequence"/>
</dbReference>
<organism evidence="1 2">
    <name type="scientific">Setomelanomma holmii</name>
    <dbReference type="NCBI Taxonomy" id="210430"/>
    <lineage>
        <taxon>Eukaryota</taxon>
        <taxon>Fungi</taxon>
        <taxon>Dikarya</taxon>
        <taxon>Ascomycota</taxon>
        <taxon>Pezizomycotina</taxon>
        <taxon>Dothideomycetes</taxon>
        <taxon>Pleosporomycetidae</taxon>
        <taxon>Pleosporales</taxon>
        <taxon>Pleosporineae</taxon>
        <taxon>Phaeosphaeriaceae</taxon>
        <taxon>Setomelanomma</taxon>
    </lineage>
</organism>
<name>A0A9P4GZX9_9PLEO</name>
<keyword evidence="2" id="KW-1185">Reference proteome</keyword>
<proteinExistence type="predicted"/>
<evidence type="ECO:0000313" key="2">
    <source>
        <dbReference type="Proteomes" id="UP000799777"/>
    </source>
</evidence>
<evidence type="ECO:0000313" key="1">
    <source>
        <dbReference type="EMBL" id="KAF2024744.1"/>
    </source>
</evidence>